<dbReference type="Proteomes" id="UP001215280">
    <property type="component" value="Unassembled WGS sequence"/>
</dbReference>
<accession>A0AAD7IZE7</accession>
<dbReference type="AlphaFoldDB" id="A0AAD7IZE7"/>
<dbReference type="InterPro" id="IPR042856">
    <property type="entry name" value="RSP14"/>
</dbReference>
<gene>
    <name evidence="1" type="ORF">DFH07DRAFT_1030498</name>
</gene>
<protein>
    <submittedName>
        <fullName evidence="1">Armadillo-type protein</fullName>
    </submittedName>
</protein>
<dbReference type="PANTHER" id="PTHR15599:SF1">
    <property type="entry name" value="RADIAL SPOKE HEAD 14 HOMOLOG"/>
    <property type="match status" value="1"/>
</dbReference>
<dbReference type="InterPro" id="IPR016024">
    <property type="entry name" value="ARM-type_fold"/>
</dbReference>
<evidence type="ECO:0000313" key="2">
    <source>
        <dbReference type="Proteomes" id="UP001215280"/>
    </source>
</evidence>
<dbReference type="Gene3D" id="1.25.10.10">
    <property type="entry name" value="Leucine-rich Repeat Variant"/>
    <property type="match status" value="5"/>
</dbReference>
<dbReference type="InterPro" id="IPR011989">
    <property type="entry name" value="ARM-like"/>
</dbReference>
<comment type="caution">
    <text evidence="1">The sequence shown here is derived from an EMBL/GenBank/DDBJ whole genome shotgun (WGS) entry which is preliminary data.</text>
</comment>
<proteinExistence type="predicted"/>
<keyword evidence="2" id="KW-1185">Reference proteome</keyword>
<reference evidence="1" key="1">
    <citation type="submission" date="2023-03" db="EMBL/GenBank/DDBJ databases">
        <title>Massive genome expansion in bonnet fungi (Mycena s.s.) driven by repeated elements and novel gene families across ecological guilds.</title>
        <authorList>
            <consortium name="Lawrence Berkeley National Laboratory"/>
            <person name="Harder C.B."/>
            <person name="Miyauchi S."/>
            <person name="Viragh M."/>
            <person name="Kuo A."/>
            <person name="Thoen E."/>
            <person name="Andreopoulos B."/>
            <person name="Lu D."/>
            <person name="Skrede I."/>
            <person name="Drula E."/>
            <person name="Henrissat B."/>
            <person name="Morin E."/>
            <person name="Kohler A."/>
            <person name="Barry K."/>
            <person name="LaButti K."/>
            <person name="Morin E."/>
            <person name="Salamov A."/>
            <person name="Lipzen A."/>
            <person name="Mereny Z."/>
            <person name="Hegedus B."/>
            <person name="Baldrian P."/>
            <person name="Stursova M."/>
            <person name="Weitz H."/>
            <person name="Taylor A."/>
            <person name="Grigoriev I.V."/>
            <person name="Nagy L.G."/>
            <person name="Martin F."/>
            <person name="Kauserud H."/>
        </authorList>
    </citation>
    <scope>NUCLEOTIDE SEQUENCE</scope>
    <source>
        <strain evidence="1">CBHHK188m</strain>
    </source>
</reference>
<evidence type="ECO:0000313" key="1">
    <source>
        <dbReference type="EMBL" id="KAJ7753646.1"/>
    </source>
</evidence>
<sequence length="1012" mass="112197">MPPLTRAETRTSILSWWSDRNPGLRGPTINLHAAAKPLMRLMYHRQAMDFIQKNRDAPLSREAVEILSSYLPLNYVFTGTKSVILENLRNRAIDRSADARTIIDDSFLLYQIEVMMESSDWRVRIEACMLWVALSKEDPGLRSINPCLFSSFISHKNAEVIEEAAYALSDISWWLYGAQAAVDAKLLDHIEELLISSNEGVQRWTCTLVRNLSRHQSIAQEILTMKPCPQLVSLLRHKNSEVIEQATYALCIISWWLAGAQAVVDAKLLDHIEELLISSNEGVQKWACVLVGNLFEHQSIAPVVLTTRPCIVFVALLRHKNAEVIEEATYALAHISQWLDGAQAVVDAKLLDHIQELLISSNEGVQRSTCNLVGNLASHESIAPHVLITRTCIPLLALLRHKNTEVIGQATYALSQISWWLDGAQAAVDAKVLDHIEELLICSNQWTQSYACTLVGDLASHESIAPAVLMMKPCPQLVSLLRHDDVQVIQEATYALYWISKWPNGAQAAVDAKVLDYIEELLGSSTQMVQRWACTLAGRLASHESIAPAVLTKGPCIQLVSLLRHDDVQVIQQATYALWQISQWPNGAQAAVDAKVLDYIEELLTSSNQGTQRCGCTLVAELASHESIAAEVLMMKPCPQLVSLLRHDDVQVIQQATYALWQISQWRNGAQAAVDAKVLDYIGELLISSNQGTQSCACTLVANLASHESIVPEVLMMKPCPQLVSLLCHDDVQVIQQATYALWQISQWPNGAQAAVDAKVLDYIGELLISSNQGTQSCACTLVANLASHESIVPEVLMMKPCPQLVSLLCHDDVQVIQRATYALHCISKWPNGAQAAVDAKVLDYIEELLGSSTQMVQRWACTLAGRLASHKSIAPEVLTMDPCIQLVALMRHKDMEVIEEAAFALWRISFWPTGAQAVIDAKVLDHVVRLLGSPIRRIRSCTSGLVRNLASHDSTAPAITEFTLCVQLISILDDEDQETVTAAIYVLCRASKLRRLRSVVKSWNVMQEVLY</sequence>
<dbReference type="SMART" id="SM00185">
    <property type="entry name" value="ARM"/>
    <property type="match status" value="19"/>
</dbReference>
<dbReference type="PANTHER" id="PTHR15599">
    <property type="entry name" value="RTDR1"/>
    <property type="match status" value="1"/>
</dbReference>
<dbReference type="InterPro" id="IPR000225">
    <property type="entry name" value="Armadillo"/>
</dbReference>
<name>A0AAD7IZE7_9AGAR</name>
<organism evidence="1 2">
    <name type="scientific">Mycena maculata</name>
    <dbReference type="NCBI Taxonomy" id="230809"/>
    <lineage>
        <taxon>Eukaryota</taxon>
        <taxon>Fungi</taxon>
        <taxon>Dikarya</taxon>
        <taxon>Basidiomycota</taxon>
        <taxon>Agaricomycotina</taxon>
        <taxon>Agaricomycetes</taxon>
        <taxon>Agaricomycetidae</taxon>
        <taxon>Agaricales</taxon>
        <taxon>Marasmiineae</taxon>
        <taxon>Mycenaceae</taxon>
        <taxon>Mycena</taxon>
    </lineage>
</organism>
<dbReference type="EMBL" id="JARJLG010000070">
    <property type="protein sequence ID" value="KAJ7753646.1"/>
    <property type="molecule type" value="Genomic_DNA"/>
</dbReference>
<dbReference type="SUPFAM" id="SSF48371">
    <property type="entry name" value="ARM repeat"/>
    <property type="match status" value="2"/>
</dbReference>